<protein>
    <submittedName>
        <fullName evidence="1">Uncharacterized protein</fullName>
    </submittedName>
</protein>
<evidence type="ECO:0000313" key="2">
    <source>
        <dbReference type="Proteomes" id="UP000724584"/>
    </source>
</evidence>
<organism evidence="1 2">
    <name type="scientific">Chaetomium tenue</name>
    <dbReference type="NCBI Taxonomy" id="1854479"/>
    <lineage>
        <taxon>Eukaryota</taxon>
        <taxon>Fungi</taxon>
        <taxon>Dikarya</taxon>
        <taxon>Ascomycota</taxon>
        <taxon>Pezizomycotina</taxon>
        <taxon>Sordariomycetes</taxon>
        <taxon>Sordariomycetidae</taxon>
        <taxon>Sordariales</taxon>
        <taxon>Chaetomiaceae</taxon>
        <taxon>Chaetomium</taxon>
    </lineage>
</organism>
<reference evidence="1 2" key="1">
    <citation type="journal article" date="2021" name="Nat. Commun.">
        <title>Genetic determinants of endophytism in the Arabidopsis root mycobiome.</title>
        <authorList>
            <person name="Mesny F."/>
            <person name="Miyauchi S."/>
            <person name="Thiergart T."/>
            <person name="Pickel B."/>
            <person name="Atanasova L."/>
            <person name="Karlsson M."/>
            <person name="Huettel B."/>
            <person name="Barry K.W."/>
            <person name="Haridas S."/>
            <person name="Chen C."/>
            <person name="Bauer D."/>
            <person name="Andreopoulos W."/>
            <person name="Pangilinan J."/>
            <person name="LaButti K."/>
            <person name="Riley R."/>
            <person name="Lipzen A."/>
            <person name="Clum A."/>
            <person name="Drula E."/>
            <person name="Henrissat B."/>
            <person name="Kohler A."/>
            <person name="Grigoriev I.V."/>
            <person name="Martin F.M."/>
            <person name="Hacquard S."/>
        </authorList>
    </citation>
    <scope>NUCLEOTIDE SEQUENCE [LARGE SCALE GENOMIC DNA]</scope>
    <source>
        <strain evidence="1 2">MPI-SDFR-AT-0079</strain>
    </source>
</reference>
<sequence>MSPSRAVPQNSPRGVEVVRGVWDYGNWLGERARARAVVHLRQATQGSGAAMRISTGVGGGSVQYLPNGKKQQRIRFSNTPCPASGQWGSGNVLPSLPHCSALQLAASDNGTASCPRQTKHAGNGS</sequence>
<accession>A0ACB7NXU0</accession>
<name>A0ACB7NXU0_9PEZI</name>
<evidence type="ECO:0000313" key="1">
    <source>
        <dbReference type="EMBL" id="KAH6617270.1"/>
    </source>
</evidence>
<dbReference type="EMBL" id="JAGIZQ010000007">
    <property type="protein sequence ID" value="KAH6617270.1"/>
    <property type="molecule type" value="Genomic_DNA"/>
</dbReference>
<dbReference type="Proteomes" id="UP000724584">
    <property type="component" value="Unassembled WGS sequence"/>
</dbReference>
<gene>
    <name evidence="1" type="ORF">F5144DRAFT_551748</name>
</gene>
<proteinExistence type="predicted"/>
<keyword evidence="2" id="KW-1185">Reference proteome</keyword>
<comment type="caution">
    <text evidence="1">The sequence shown here is derived from an EMBL/GenBank/DDBJ whole genome shotgun (WGS) entry which is preliminary data.</text>
</comment>